<dbReference type="InterPro" id="IPR036047">
    <property type="entry name" value="F-box-like_dom_sf"/>
</dbReference>
<dbReference type="SUPFAM" id="SSF81383">
    <property type="entry name" value="F-box domain"/>
    <property type="match status" value="1"/>
</dbReference>
<evidence type="ECO:0000313" key="1">
    <source>
        <dbReference type="EMBL" id="KAG0311779.1"/>
    </source>
</evidence>
<dbReference type="Gene3D" id="3.80.10.10">
    <property type="entry name" value="Ribonuclease Inhibitor"/>
    <property type="match status" value="1"/>
</dbReference>
<evidence type="ECO:0000313" key="2">
    <source>
        <dbReference type="Proteomes" id="UP000823405"/>
    </source>
</evidence>
<proteinExistence type="predicted"/>
<sequence length="677" mass="78175">MDLPTSTTQRTGLERSSPLETPELLDRVLSFVDPYTLACSARLVCRQWFDAGRRHLKPAEYSWPEFFDDIEGYEKVLDMVPWMTRLRWLTGEQRTPATFNARKPEWAMLLIALEEAAGNPTLKDRRYSSTMRHAYHRFHDLFPSRAVDWSTLPEHHLREEPWARLQEFEVYGDIRSDWVMLLLPLVPSLTRLKLRRNEDIPGDHIQIERILRDCKQLLYLHISRVDGRERLPGPWVPMVPLLTAKKGFGFASVSLKSLVLESVTFKQAAFDTFLEHAPSLKELRIFDAEIQGKYIMFDLHGLSQLLKRLQLQLESFHLSTADRTRDRELMPELFHNSQGRTLWSENFTTYDLRRNGQMPNNLTTLELVPKYGNVEYDNPYSALHNYLCSSPHLLHLKAPETCYPIAHMDLHGRLTKLLARPGVKRQGKGHSKKLSYPPGIWQCRNLKTLHIRIFTPDKRGGEPPEPFSEFARVAFGYIARVCPDLCDITLGNGLYRPNIAQGRQKIQPPLDLRLQGGFCLLGRLKHLERIEIGRFTERAVLSPENFNWMHEFGRTEDKKAARRELLEKTWKSLRLMSHVRKSVAAAADVYDKTGPGAHFDWTAVDPALREELRYLGWPVEVQNFFDELDRPVAKSGSGGSGGGIECFPALRYSCICAPRGFDLPPEQDYKRFIVHPE</sequence>
<gene>
    <name evidence="1" type="ORF">BGZ97_011654</name>
</gene>
<name>A0A9P6R3B2_9FUNG</name>
<comment type="caution">
    <text evidence="1">The sequence shown here is derived from an EMBL/GenBank/DDBJ whole genome shotgun (WGS) entry which is preliminary data.</text>
</comment>
<dbReference type="OrthoDB" id="2415743at2759"/>
<dbReference type="InterPro" id="IPR032675">
    <property type="entry name" value="LRR_dom_sf"/>
</dbReference>
<evidence type="ECO:0008006" key="3">
    <source>
        <dbReference type="Google" id="ProtNLM"/>
    </source>
</evidence>
<reference evidence="1" key="1">
    <citation type="journal article" date="2020" name="Fungal Divers.">
        <title>Resolving the Mortierellaceae phylogeny through synthesis of multi-gene phylogenetics and phylogenomics.</title>
        <authorList>
            <person name="Vandepol N."/>
            <person name="Liber J."/>
            <person name="Desiro A."/>
            <person name="Na H."/>
            <person name="Kennedy M."/>
            <person name="Barry K."/>
            <person name="Grigoriev I.V."/>
            <person name="Miller A.N."/>
            <person name="O'Donnell K."/>
            <person name="Stajich J.E."/>
            <person name="Bonito G."/>
        </authorList>
    </citation>
    <scope>NUCLEOTIDE SEQUENCE</scope>
    <source>
        <strain evidence="1">NVP60</strain>
    </source>
</reference>
<accession>A0A9P6R3B2</accession>
<dbReference type="AlphaFoldDB" id="A0A9P6R3B2"/>
<organism evidence="1 2">
    <name type="scientific">Linnemannia gamsii</name>
    <dbReference type="NCBI Taxonomy" id="64522"/>
    <lineage>
        <taxon>Eukaryota</taxon>
        <taxon>Fungi</taxon>
        <taxon>Fungi incertae sedis</taxon>
        <taxon>Mucoromycota</taxon>
        <taxon>Mortierellomycotina</taxon>
        <taxon>Mortierellomycetes</taxon>
        <taxon>Mortierellales</taxon>
        <taxon>Mortierellaceae</taxon>
        <taxon>Linnemannia</taxon>
    </lineage>
</organism>
<dbReference type="Proteomes" id="UP000823405">
    <property type="component" value="Unassembled WGS sequence"/>
</dbReference>
<dbReference type="EMBL" id="JAAAIN010000680">
    <property type="protein sequence ID" value="KAG0311779.1"/>
    <property type="molecule type" value="Genomic_DNA"/>
</dbReference>
<protein>
    <recommendedName>
        <fullName evidence="3">F-box domain-containing protein</fullName>
    </recommendedName>
</protein>
<dbReference type="SUPFAM" id="SSF52047">
    <property type="entry name" value="RNI-like"/>
    <property type="match status" value="1"/>
</dbReference>
<keyword evidence="2" id="KW-1185">Reference proteome</keyword>